<dbReference type="PRINTS" id="PR00412">
    <property type="entry name" value="EPOXHYDRLASE"/>
</dbReference>
<name>A0A951Q9Z6_9CYAN</name>
<proteinExistence type="predicted"/>
<dbReference type="PANTHER" id="PTHR43689:SF8">
    <property type="entry name" value="ALPHA_BETA-HYDROLASES SUPERFAMILY PROTEIN"/>
    <property type="match status" value="1"/>
</dbReference>
<dbReference type="InterPro" id="IPR029058">
    <property type="entry name" value="AB_hydrolase_fold"/>
</dbReference>
<gene>
    <name evidence="2" type="ORF">KME15_08065</name>
</gene>
<dbReference type="Proteomes" id="UP000757435">
    <property type="component" value="Unassembled WGS sequence"/>
</dbReference>
<organism evidence="2 3">
    <name type="scientific">Drouetiella hepatica Uher 2000/2452</name>
    <dbReference type="NCBI Taxonomy" id="904376"/>
    <lineage>
        <taxon>Bacteria</taxon>
        <taxon>Bacillati</taxon>
        <taxon>Cyanobacteriota</taxon>
        <taxon>Cyanophyceae</taxon>
        <taxon>Oculatellales</taxon>
        <taxon>Oculatellaceae</taxon>
        <taxon>Drouetiella</taxon>
    </lineage>
</organism>
<dbReference type="InterPro" id="IPR000639">
    <property type="entry name" value="Epox_hydrolase-like"/>
</dbReference>
<dbReference type="InterPro" id="IPR000073">
    <property type="entry name" value="AB_hydrolase_1"/>
</dbReference>
<evidence type="ECO:0000313" key="3">
    <source>
        <dbReference type="Proteomes" id="UP000757435"/>
    </source>
</evidence>
<dbReference type="GO" id="GO:0016787">
    <property type="term" value="F:hydrolase activity"/>
    <property type="evidence" value="ECO:0007669"/>
    <property type="project" value="UniProtKB-KW"/>
</dbReference>
<evidence type="ECO:0000259" key="1">
    <source>
        <dbReference type="Pfam" id="PF12697"/>
    </source>
</evidence>
<comment type="caution">
    <text evidence="2">The sequence shown here is derived from an EMBL/GenBank/DDBJ whole genome shotgun (WGS) entry which is preliminary data.</text>
</comment>
<dbReference type="PANTHER" id="PTHR43689">
    <property type="entry name" value="HYDROLASE"/>
    <property type="match status" value="1"/>
</dbReference>
<accession>A0A951Q9Z6</accession>
<evidence type="ECO:0000313" key="2">
    <source>
        <dbReference type="EMBL" id="MBW4658615.1"/>
    </source>
</evidence>
<sequence length="307" mass="33844">MTATSRLSLPIHQLTEAASIAIAQRIEYQDISTPLTESPIATAYVHHGKEHHGKQPLGKKSQGKSPMLLLHGFDSSVFEFRRLLPLLTQGETWAIDLLGFGFTERSPQLPVNPAAIKAHLYACWKTLIDEPVVLIGASMGGAAAIDFALTYPEAVKQLVLIDSAGFSAGFPLSKLITQPIGKWATAFLRNLKVRQNISLKAYYDASFASADALKCAALHLDRANWQQSLISFTQSGGYRSFKTRLAEIRQPTLILWGAQDRILGIQDAERLHQAIPQSQLVWIPQCGHVPHLEQPQITAAHILEFAR</sequence>
<dbReference type="Pfam" id="PF12697">
    <property type="entry name" value="Abhydrolase_6"/>
    <property type="match status" value="1"/>
</dbReference>
<dbReference type="SUPFAM" id="SSF53474">
    <property type="entry name" value="alpha/beta-Hydrolases"/>
    <property type="match status" value="1"/>
</dbReference>
<feature type="domain" description="AB hydrolase-1" evidence="1">
    <location>
        <begin position="68"/>
        <end position="300"/>
    </location>
</feature>
<reference evidence="2" key="1">
    <citation type="submission" date="2021-05" db="EMBL/GenBank/DDBJ databases">
        <authorList>
            <person name="Pietrasiak N."/>
            <person name="Ward R."/>
            <person name="Stajich J.E."/>
            <person name="Kurbessoian T."/>
        </authorList>
    </citation>
    <scope>NUCLEOTIDE SEQUENCE</scope>
    <source>
        <strain evidence="2">UHER 2000/2452</strain>
    </source>
</reference>
<dbReference type="PRINTS" id="PR00111">
    <property type="entry name" value="ABHYDROLASE"/>
</dbReference>
<dbReference type="AlphaFoldDB" id="A0A951Q9Z6"/>
<dbReference type="EMBL" id="JAHHHD010000006">
    <property type="protein sequence ID" value="MBW4658615.1"/>
    <property type="molecule type" value="Genomic_DNA"/>
</dbReference>
<reference evidence="2" key="2">
    <citation type="journal article" date="2022" name="Microbiol. Resour. Announc.">
        <title>Metagenome Sequencing to Explore Phylogenomics of Terrestrial Cyanobacteria.</title>
        <authorList>
            <person name="Ward R.D."/>
            <person name="Stajich J.E."/>
            <person name="Johansen J.R."/>
            <person name="Huntemann M."/>
            <person name="Clum A."/>
            <person name="Foster B."/>
            <person name="Foster B."/>
            <person name="Roux S."/>
            <person name="Palaniappan K."/>
            <person name="Varghese N."/>
            <person name="Mukherjee S."/>
            <person name="Reddy T.B.K."/>
            <person name="Daum C."/>
            <person name="Copeland A."/>
            <person name="Chen I.A."/>
            <person name="Ivanova N.N."/>
            <person name="Kyrpides N.C."/>
            <person name="Shapiro N."/>
            <person name="Eloe-Fadrosh E.A."/>
            <person name="Pietrasiak N."/>
        </authorList>
    </citation>
    <scope>NUCLEOTIDE SEQUENCE</scope>
    <source>
        <strain evidence="2">UHER 2000/2452</strain>
    </source>
</reference>
<keyword evidence="2" id="KW-0378">Hydrolase</keyword>
<dbReference type="Gene3D" id="3.40.50.1820">
    <property type="entry name" value="alpha/beta hydrolase"/>
    <property type="match status" value="1"/>
</dbReference>
<protein>
    <submittedName>
        <fullName evidence="2">Alpha/beta hydrolase</fullName>
    </submittedName>
</protein>